<dbReference type="PANTHER" id="PTHR11820:SF7">
    <property type="entry name" value="ACYLPYRUVASE FAHD1, MITOCHONDRIAL"/>
    <property type="match status" value="1"/>
</dbReference>
<dbReference type="FunFam" id="3.90.850.10:FF:000002">
    <property type="entry name" value="2-hydroxyhepta-2,4-diene-1,7-dioate isomerase"/>
    <property type="match status" value="1"/>
</dbReference>
<accession>A0A1W1W4R5</accession>
<dbReference type="Gene3D" id="3.90.850.10">
    <property type="entry name" value="Fumarylacetoacetase-like, C-terminal domain"/>
    <property type="match status" value="1"/>
</dbReference>
<dbReference type="EMBL" id="LT838272">
    <property type="protein sequence ID" value="SMC00064.1"/>
    <property type="molecule type" value="Genomic_DNA"/>
</dbReference>
<dbReference type="GO" id="GO:0018773">
    <property type="term" value="F:acetylpyruvate hydrolase activity"/>
    <property type="evidence" value="ECO:0007669"/>
    <property type="project" value="TreeGrafter"/>
</dbReference>
<dbReference type="Pfam" id="PF01557">
    <property type="entry name" value="FAA_hydrolase"/>
    <property type="match status" value="1"/>
</dbReference>
<dbReference type="InterPro" id="IPR011234">
    <property type="entry name" value="Fumarylacetoacetase-like_C"/>
</dbReference>
<name>A0A1W1W4R5_9FIRM</name>
<evidence type="ECO:0000313" key="5">
    <source>
        <dbReference type="EMBL" id="SMC00064.1"/>
    </source>
</evidence>
<dbReference type="InterPro" id="IPR018833">
    <property type="entry name" value="Rv2993c-like_N"/>
</dbReference>
<dbReference type="InterPro" id="IPR036663">
    <property type="entry name" value="Fumarylacetoacetase_C_sf"/>
</dbReference>
<dbReference type="Pfam" id="PF10370">
    <property type="entry name" value="Rv2993c-like_N"/>
    <property type="match status" value="1"/>
</dbReference>
<evidence type="ECO:0000256" key="1">
    <source>
        <dbReference type="ARBA" id="ARBA00010211"/>
    </source>
</evidence>
<evidence type="ECO:0000256" key="2">
    <source>
        <dbReference type="ARBA" id="ARBA00022723"/>
    </source>
</evidence>
<dbReference type="GO" id="GO:0046872">
    <property type="term" value="F:metal ion binding"/>
    <property type="evidence" value="ECO:0007669"/>
    <property type="project" value="UniProtKB-KW"/>
</dbReference>
<evidence type="ECO:0000259" key="3">
    <source>
        <dbReference type="Pfam" id="PF01557"/>
    </source>
</evidence>
<feature type="domain" description="Fumarylacetoacetase-like C-terminal" evidence="3">
    <location>
        <begin position="59"/>
        <end position="253"/>
    </location>
</feature>
<dbReference type="PANTHER" id="PTHR11820">
    <property type="entry name" value="ACYLPYRUVASE"/>
    <property type="match status" value="1"/>
</dbReference>
<dbReference type="OrthoDB" id="9805307at2"/>
<evidence type="ECO:0000259" key="4">
    <source>
        <dbReference type="Pfam" id="PF10370"/>
    </source>
</evidence>
<dbReference type="SUPFAM" id="SSF56529">
    <property type="entry name" value="FAH"/>
    <property type="match status" value="1"/>
</dbReference>
<dbReference type="Proteomes" id="UP000192569">
    <property type="component" value="Chromosome I"/>
</dbReference>
<dbReference type="AlphaFoldDB" id="A0A1W1W4R5"/>
<sequence>MTEKAKFVRFLANGQPLYGRLEGEVVIALEGDLFNGYREKRETYYLKEVKLLAPCQPSKAVCVGLNYRSHAAEMKQPLPEEPVLFLKPSTSLIGPEEEIIYWPGIGRLDFEAELAVVIGKACHQVKEEEAQQYILGYTIANDVTARDLQKKDGQWTRAKSFDTFLPLGPYIVTGVEPDDLLIQARLNGELKQNSRTSQLIFSVPYLVSFISQVMTLLPGDVILTGTPEGVGPMQVGDTIEIYIEELGSLTNKVAAPKD</sequence>
<proteinExistence type="inferred from homology"/>
<dbReference type="GO" id="GO:0019752">
    <property type="term" value="P:carboxylic acid metabolic process"/>
    <property type="evidence" value="ECO:0007669"/>
    <property type="project" value="UniProtKB-ARBA"/>
</dbReference>
<organism evidence="5 6">
    <name type="scientific">Thermanaeromonas toyohensis ToBE</name>
    <dbReference type="NCBI Taxonomy" id="698762"/>
    <lineage>
        <taxon>Bacteria</taxon>
        <taxon>Bacillati</taxon>
        <taxon>Bacillota</taxon>
        <taxon>Clostridia</taxon>
        <taxon>Neomoorellales</taxon>
        <taxon>Neomoorellaceae</taxon>
        <taxon>Thermanaeromonas</taxon>
    </lineage>
</organism>
<comment type="similarity">
    <text evidence="1">Belongs to the FAH family.</text>
</comment>
<gene>
    <name evidence="5" type="ORF">SAMN00808754_3253</name>
</gene>
<dbReference type="STRING" id="698762.SAMN00808754_3253"/>
<keyword evidence="2" id="KW-0479">Metal-binding</keyword>
<dbReference type="GO" id="GO:0016853">
    <property type="term" value="F:isomerase activity"/>
    <property type="evidence" value="ECO:0007669"/>
    <property type="project" value="UniProtKB-ARBA"/>
</dbReference>
<evidence type="ECO:0000313" key="6">
    <source>
        <dbReference type="Proteomes" id="UP000192569"/>
    </source>
</evidence>
<dbReference type="RefSeq" id="WP_084666891.1">
    <property type="nucleotide sequence ID" value="NZ_LT838272.1"/>
</dbReference>
<protein>
    <submittedName>
        <fullName evidence="5">2-keto-4-pentenoate hydratase/2-oxohepta-3-ene-1,7-dioic acid hydratase (Catechol pathway)</fullName>
    </submittedName>
</protein>
<reference evidence="5 6" key="1">
    <citation type="submission" date="2017-04" db="EMBL/GenBank/DDBJ databases">
        <authorList>
            <person name="Afonso C.L."/>
            <person name="Miller P.J."/>
            <person name="Scott M.A."/>
            <person name="Spackman E."/>
            <person name="Goraichik I."/>
            <person name="Dimitrov K.M."/>
            <person name="Suarez D.L."/>
            <person name="Swayne D.E."/>
        </authorList>
    </citation>
    <scope>NUCLEOTIDE SEQUENCE [LARGE SCALE GENOMIC DNA]</scope>
    <source>
        <strain evidence="5 6">ToBE</strain>
    </source>
</reference>
<keyword evidence="6" id="KW-1185">Reference proteome</keyword>
<feature type="domain" description="Rv2993c-like N-terminal" evidence="4">
    <location>
        <begin position="6"/>
        <end position="54"/>
    </location>
</feature>